<dbReference type="GO" id="GO:0042026">
    <property type="term" value="P:protein refolding"/>
    <property type="evidence" value="ECO:0007669"/>
    <property type="project" value="TreeGrafter"/>
</dbReference>
<dbReference type="HOGENOM" id="CLU_095001_2_1_1"/>
<feature type="region of interest" description="Disordered" evidence="3">
    <location>
        <begin position="83"/>
        <end position="109"/>
    </location>
</feature>
<dbReference type="Proteomes" id="UP000030746">
    <property type="component" value="Unassembled WGS sequence"/>
</dbReference>
<proteinExistence type="inferred from homology"/>
<evidence type="ECO:0000256" key="1">
    <source>
        <dbReference type="PROSITE-ProRule" id="PRU00285"/>
    </source>
</evidence>
<comment type="similarity">
    <text evidence="1 2">Belongs to the small heat shock protein (HSP20) family.</text>
</comment>
<accession>V4AFH1</accession>
<evidence type="ECO:0000256" key="2">
    <source>
        <dbReference type="RuleBase" id="RU003616"/>
    </source>
</evidence>
<feature type="non-terminal residue" evidence="5">
    <location>
        <position position="1"/>
    </location>
</feature>
<gene>
    <name evidence="5" type="ORF">LOTGIDRAFT_104895</name>
</gene>
<dbReference type="STRING" id="225164.V4AFH1"/>
<dbReference type="AlphaFoldDB" id="V4AFH1"/>
<organism evidence="5 6">
    <name type="scientific">Lottia gigantea</name>
    <name type="common">Giant owl limpet</name>
    <dbReference type="NCBI Taxonomy" id="225164"/>
    <lineage>
        <taxon>Eukaryota</taxon>
        <taxon>Metazoa</taxon>
        <taxon>Spiralia</taxon>
        <taxon>Lophotrochozoa</taxon>
        <taxon>Mollusca</taxon>
        <taxon>Gastropoda</taxon>
        <taxon>Patellogastropoda</taxon>
        <taxon>Lottioidea</taxon>
        <taxon>Lottiidae</taxon>
        <taxon>Lottia</taxon>
    </lineage>
</organism>
<dbReference type="KEGG" id="lgi:LOTGIDRAFT_104895"/>
<dbReference type="PANTHER" id="PTHR45640:SF26">
    <property type="entry name" value="RE23625P"/>
    <property type="match status" value="1"/>
</dbReference>
<evidence type="ECO:0000259" key="4">
    <source>
        <dbReference type="PROSITE" id="PS01031"/>
    </source>
</evidence>
<dbReference type="GO" id="GO:0005634">
    <property type="term" value="C:nucleus"/>
    <property type="evidence" value="ECO:0007669"/>
    <property type="project" value="TreeGrafter"/>
</dbReference>
<dbReference type="CDD" id="cd06526">
    <property type="entry name" value="metazoan_ACD"/>
    <property type="match status" value="1"/>
</dbReference>
<name>V4AFH1_LOTGI</name>
<dbReference type="InterPro" id="IPR008978">
    <property type="entry name" value="HSP20-like_chaperone"/>
</dbReference>
<dbReference type="EMBL" id="KB201890">
    <property type="protein sequence ID" value="ESO93850.1"/>
    <property type="molecule type" value="Genomic_DNA"/>
</dbReference>
<reference evidence="5 6" key="1">
    <citation type="journal article" date="2013" name="Nature">
        <title>Insights into bilaterian evolution from three spiralian genomes.</title>
        <authorList>
            <person name="Simakov O."/>
            <person name="Marletaz F."/>
            <person name="Cho S.J."/>
            <person name="Edsinger-Gonzales E."/>
            <person name="Havlak P."/>
            <person name="Hellsten U."/>
            <person name="Kuo D.H."/>
            <person name="Larsson T."/>
            <person name="Lv J."/>
            <person name="Arendt D."/>
            <person name="Savage R."/>
            <person name="Osoegawa K."/>
            <person name="de Jong P."/>
            <person name="Grimwood J."/>
            <person name="Chapman J.A."/>
            <person name="Shapiro H."/>
            <person name="Aerts A."/>
            <person name="Otillar R.P."/>
            <person name="Terry A.Y."/>
            <person name="Boore J.L."/>
            <person name="Grigoriev I.V."/>
            <person name="Lindberg D.R."/>
            <person name="Seaver E.C."/>
            <person name="Weisblat D.A."/>
            <person name="Putnam N.H."/>
            <person name="Rokhsar D.S."/>
        </authorList>
    </citation>
    <scope>NUCLEOTIDE SEQUENCE [LARGE SCALE GENOMIC DNA]</scope>
</reference>
<protein>
    <recommendedName>
        <fullName evidence="4">SHSP domain-containing protein</fullName>
    </recommendedName>
</protein>
<sequence length="109" mass="12469">LNKKEFEVNVDVHHFESENIHVKLSNNRLTISGKHESKQDEHGYVSREFSREFTVPENVDAETMTSSITEEGVLVIRAKVKPEENPKDKTVNIEIERDNTSSGSTEDKK</sequence>
<dbReference type="Gene3D" id="2.60.40.790">
    <property type="match status" value="1"/>
</dbReference>
<dbReference type="PANTHER" id="PTHR45640">
    <property type="entry name" value="HEAT SHOCK PROTEIN HSP-12.2-RELATED"/>
    <property type="match status" value="1"/>
</dbReference>
<dbReference type="OrthoDB" id="1431247at2759"/>
<dbReference type="GO" id="GO:0051082">
    <property type="term" value="F:unfolded protein binding"/>
    <property type="evidence" value="ECO:0007669"/>
    <property type="project" value="TreeGrafter"/>
</dbReference>
<feature type="domain" description="SHSP" evidence="4">
    <location>
        <begin position="1"/>
        <end position="96"/>
    </location>
</feature>
<keyword evidence="6" id="KW-1185">Reference proteome</keyword>
<dbReference type="SUPFAM" id="SSF49764">
    <property type="entry name" value="HSP20-like chaperones"/>
    <property type="match status" value="1"/>
</dbReference>
<evidence type="ECO:0000313" key="6">
    <source>
        <dbReference type="Proteomes" id="UP000030746"/>
    </source>
</evidence>
<dbReference type="OMA" id="HRTYKLP"/>
<dbReference type="InterPro" id="IPR002068">
    <property type="entry name" value="A-crystallin/Hsp20_dom"/>
</dbReference>
<dbReference type="GO" id="GO:0005737">
    <property type="term" value="C:cytoplasm"/>
    <property type="evidence" value="ECO:0007669"/>
    <property type="project" value="TreeGrafter"/>
</dbReference>
<dbReference type="PRINTS" id="PR00299">
    <property type="entry name" value="ACRYSTALLIN"/>
</dbReference>
<dbReference type="Pfam" id="PF00011">
    <property type="entry name" value="HSP20"/>
    <property type="match status" value="1"/>
</dbReference>
<evidence type="ECO:0000313" key="5">
    <source>
        <dbReference type="EMBL" id="ESO93850.1"/>
    </source>
</evidence>
<dbReference type="InterPro" id="IPR001436">
    <property type="entry name" value="Alpha-crystallin/sHSP_animal"/>
</dbReference>
<dbReference type="CTD" id="20229913"/>
<dbReference type="GO" id="GO:0009408">
    <property type="term" value="P:response to heat"/>
    <property type="evidence" value="ECO:0007669"/>
    <property type="project" value="TreeGrafter"/>
</dbReference>
<dbReference type="GeneID" id="20229913"/>
<evidence type="ECO:0000256" key="3">
    <source>
        <dbReference type="SAM" id="MobiDB-lite"/>
    </source>
</evidence>
<dbReference type="RefSeq" id="XP_009055472.1">
    <property type="nucleotide sequence ID" value="XM_009057224.1"/>
</dbReference>
<dbReference type="PROSITE" id="PS01031">
    <property type="entry name" value="SHSP"/>
    <property type="match status" value="1"/>
</dbReference>